<dbReference type="Proteomes" id="UP000249134">
    <property type="component" value="Chromosome 1"/>
</dbReference>
<evidence type="ECO:0000313" key="8">
    <source>
        <dbReference type="Proteomes" id="UP000249134"/>
    </source>
</evidence>
<protein>
    <submittedName>
        <fullName evidence="7">Aryl-6-phospho-beta-glucosidase</fullName>
        <ecNumber evidence="7">3.2.1.86</ecNumber>
    </submittedName>
</protein>
<dbReference type="InterPro" id="IPR001360">
    <property type="entry name" value="Glyco_hydro_1"/>
</dbReference>
<dbReference type="RefSeq" id="WP_066144788.1">
    <property type="nucleotide sequence ID" value="NZ_CBCSGM010000005.1"/>
</dbReference>
<evidence type="ECO:0000256" key="3">
    <source>
        <dbReference type="ARBA" id="ARBA00023295"/>
    </source>
</evidence>
<evidence type="ECO:0000256" key="2">
    <source>
        <dbReference type="ARBA" id="ARBA00022801"/>
    </source>
</evidence>
<dbReference type="PANTHER" id="PTHR10353:SF85">
    <property type="entry name" value="ARYL-PHOSPHO-BETA-D-GLUCOSIDASE BGLA"/>
    <property type="match status" value="1"/>
</dbReference>
<dbReference type="InterPro" id="IPR033132">
    <property type="entry name" value="GH_1_N_CS"/>
</dbReference>
<dbReference type="AlphaFoldDB" id="A0A2X4WL64"/>
<feature type="active site" description="Nucleophile" evidence="4">
    <location>
        <position position="373"/>
    </location>
</feature>
<reference evidence="7 8" key="1">
    <citation type="submission" date="2018-06" db="EMBL/GenBank/DDBJ databases">
        <authorList>
            <consortium name="Pathogen Informatics"/>
            <person name="Doyle S."/>
        </authorList>
    </citation>
    <scope>NUCLEOTIDE SEQUENCE [LARGE SCALE GENOMIC DNA]</scope>
    <source>
        <strain evidence="7 8">NCTC4824</strain>
    </source>
</reference>
<name>A0A2X4WL64_LEDLE</name>
<comment type="similarity">
    <text evidence="1 5">Belongs to the glycosyl hydrolase 1 family.</text>
</comment>
<dbReference type="KEGG" id="blen:NCTC4824_04222"/>
<keyword evidence="3 6" id="KW-0326">Glycosidase</keyword>
<organism evidence="7 8">
    <name type="scientific">Lederbergia lenta</name>
    <name type="common">Bacillus lentus</name>
    <dbReference type="NCBI Taxonomy" id="1467"/>
    <lineage>
        <taxon>Bacteria</taxon>
        <taxon>Bacillati</taxon>
        <taxon>Bacillota</taxon>
        <taxon>Bacilli</taxon>
        <taxon>Bacillales</taxon>
        <taxon>Bacillaceae</taxon>
        <taxon>Lederbergia</taxon>
    </lineage>
</organism>
<dbReference type="FunFam" id="3.20.20.80:FF:000004">
    <property type="entry name" value="Beta-glucosidase 6-phospho-beta-glucosidase"/>
    <property type="match status" value="1"/>
</dbReference>
<keyword evidence="8" id="KW-1185">Reference proteome</keyword>
<evidence type="ECO:0000256" key="4">
    <source>
        <dbReference type="PROSITE-ProRule" id="PRU10055"/>
    </source>
</evidence>
<dbReference type="Gene3D" id="3.20.20.80">
    <property type="entry name" value="Glycosidases"/>
    <property type="match status" value="1"/>
</dbReference>
<dbReference type="GO" id="GO:0016052">
    <property type="term" value="P:carbohydrate catabolic process"/>
    <property type="evidence" value="ECO:0007669"/>
    <property type="project" value="TreeGrafter"/>
</dbReference>
<gene>
    <name evidence="7" type="primary">bglA</name>
    <name evidence="7" type="ORF">NCTC4824_04222</name>
</gene>
<dbReference type="STRING" id="1348624.GCA_001591545_03312"/>
<evidence type="ECO:0000256" key="6">
    <source>
        <dbReference type="RuleBase" id="RU004468"/>
    </source>
</evidence>
<dbReference type="PRINTS" id="PR00131">
    <property type="entry name" value="GLHYDRLASE1"/>
</dbReference>
<dbReference type="InterPro" id="IPR017853">
    <property type="entry name" value="GH"/>
</dbReference>
<evidence type="ECO:0000313" key="7">
    <source>
        <dbReference type="EMBL" id="SQI63663.1"/>
    </source>
</evidence>
<accession>A0A2X4WL64</accession>
<dbReference type="PANTHER" id="PTHR10353">
    <property type="entry name" value="GLYCOSYL HYDROLASE"/>
    <property type="match status" value="1"/>
</dbReference>
<dbReference type="PROSITE" id="PS00653">
    <property type="entry name" value="GLYCOSYL_HYDROL_F1_2"/>
    <property type="match status" value="1"/>
</dbReference>
<evidence type="ECO:0000256" key="5">
    <source>
        <dbReference type="RuleBase" id="RU003690"/>
    </source>
</evidence>
<dbReference type="EC" id="3.2.1.86" evidence="7"/>
<dbReference type="GO" id="GO:0005829">
    <property type="term" value="C:cytosol"/>
    <property type="evidence" value="ECO:0007669"/>
    <property type="project" value="TreeGrafter"/>
</dbReference>
<dbReference type="SUPFAM" id="SSF51445">
    <property type="entry name" value="(Trans)glycosidases"/>
    <property type="match status" value="1"/>
</dbReference>
<proteinExistence type="inferred from homology"/>
<keyword evidence="2 6" id="KW-0378">Hydrolase</keyword>
<dbReference type="GO" id="GO:0008706">
    <property type="term" value="F:6-phospho-beta-glucosidase activity"/>
    <property type="evidence" value="ECO:0007669"/>
    <property type="project" value="UniProtKB-EC"/>
</dbReference>
<dbReference type="InterPro" id="IPR018120">
    <property type="entry name" value="Glyco_hydro_1_AS"/>
</dbReference>
<evidence type="ECO:0000256" key="1">
    <source>
        <dbReference type="ARBA" id="ARBA00010838"/>
    </source>
</evidence>
<dbReference type="PROSITE" id="PS00572">
    <property type="entry name" value="GLYCOSYL_HYDROL_F1_1"/>
    <property type="match status" value="1"/>
</dbReference>
<dbReference type="Pfam" id="PF00232">
    <property type="entry name" value="Glyco_hydro_1"/>
    <property type="match status" value="1"/>
</dbReference>
<dbReference type="NCBIfam" id="NF007154">
    <property type="entry name" value="PRK09589.1"/>
    <property type="match status" value="1"/>
</dbReference>
<dbReference type="EMBL" id="LS483476">
    <property type="protein sequence ID" value="SQI63663.1"/>
    <property type="molecule type" value="Genomic_DNA"/>
</dbReference>
<sequence>MRDNFLWGGAIAAHQVEGAWNVGGKGVSIADVMTAGTKDKARKITDGILPSEYYPNHDGIDFYGHYKEDVKLFAEMGFKCLRTSIAWTRIFPNGDEVEPNEEGLKFYDELFDELLRYGIEPVITLAHFEMPYHLVKEYGGWRNRRLIDFFKRFAITVMERYKDKVKYWLTFNEINNQRILDNPIYSWTNSGIIYTDNETKLETMYQAVHYQFVASAWVVKEGKKINPDFQIGCVLAATPNYPLTSDPADILLAQKEDDQQLFFTDVHVRGHYPKRFVKEWENKGYHLDMTEEDLKILSEGTVDYIGITYYLSNTVSVRPEAKCLNDVLLGNDTLVENPYVQATEWGWSIDPIGLRYYLNLLNNRYELPIFIVENGFGYADTFENGHVYDKERIEYLQQHIAQMKTAIVEDGVDVIGYTVWGCIDPISFTTGEMKKRYGFIYVDRDNQGNGTLKRYKKDSFEWYQQVIKTNGSNII</sequence>